<gene>
    <name evidence="3" type="primary">ybgC</name>
    <name evidence="3" type="ORF">E4O86_10420</name>
</gene>
<dbReference type="PANTHER" id="PTHR31793:SF37">
    <property type="entry name" value="ACYL-COA THIOESTER HYDROLASE YBGC"/>
    <property type="match status" value="1"/>
</dbReference>
<protein>
    <submittedName>
        <fullName evidence="3">Tol-pal system-associated acyl-CoA thioesterase</fullName>
    </submittedName>
</protein>
<dbReference type="GO" id="GO:0047617">
    <property type="term" value="F:fatty acyl-CoA hydrolase activity"/>
    <property type="evidence" value="ECO:0007669"/>
    <property type="project" value="TreeGrafter"/>
</dbReference>
<comment type="similarity">
    <text evidence="1">Belongs to the 4-hydroxybenzoyl-CoA thioesterase family.</text>
</comment>
<dbReference type="SUPFAM" id="SSF54637">
    <property type="entry name" value="Thioesterase/thiol ester dehydrase-isomerase"/>
    <property type="match status" value="1"/>
</dbReference>
<dbReference type="Gene3D" id="3.10.129.10">
    <property type="entry name" value="Hotdog Thioesterase"/>
    <property type="match status" value="1"/>
</dbReference>
<evidence type="ECO:0000313" key="3">
    <source>
        <dbReference type="EMBL" id="MYZ48124.1"/>
    </source>
</evidence>
<reference evidence="3" key="1">
    <citation type="submission" date="2019-03" db="EMBL/GenBank/DDBJ databases">
        <title>Afifella sp. nov., isolated from activated sludge.</title>
        <authorList>
            <person name="Li Q."/>
            <person name="Liu Y."/>
        </authorList>
    </citation>
    <scope>NUCLEOTIDE SEQUENCE</scope>
    <source>
        <strain evidence="3">L72</strain>
    </source>
</reference>
<dbReference type="FunFam" id="3.10.129.10:FF:000004">
    <property type="entry name" value="Tol-pal system-associated acyl-CoA thioesterase"/>
    <property type="match status" value="1"/>
</dbReference>
<dbReference type="RefSeq" id="WP_161140472.1">
    <property type="nucleotide sequence ID" value="NZ_SPKJ01000029.1"/>
</dbReference>
<organism evidence="3 4">
    <name type="scientific">Propylenella binzhouense</name>
    <dbReference type="NCBI Taxonomy" id="2555902"/>
    <lineage>
        <taxon>Bacteria</taxon>
        <taxon>Pseudomonadati</taxon>
        <taxon>Pseudomonadota</taxon>
        <taxon>Alphaproteobacteria</taxon>
        <taxon>Hyphomicrobiales</taxon>
        <taxon>Propylenellaceae</taxon>
        <taxon>Propylenella</taxon>
    </lineage>
</organism>
<comment type="caution">
    <text evidence="3">The sequence shown here is derived from an EMBL/GenBank/DDBJ whole genome shotgun (WGS) entry which is preliminary data.</text>
</comment>
<dbReference type="OrthoDB" id="9808429at2"/>
<dbReference type="CDD" id="cd00586">
    <property type="entry name" value="4HBT"/>
    <property type="match status" value="1"/>
</dbReference>
<keyword evidence="4" id="KW-1185">Reference proteome</keyword>
<dbReference type="NCBIfam" id="TIGR02799">
    <property type="entry name" value="thio_ybgC"/>
    <property type="match status" value="1"/>
</dbReference>
<accession>A0A964WTL6</accession>
<dbReference type="InterPro" id="IPR006684">
    <property type="entry name" value="YbgC/YbaW"/>
</dbReference>
<dbReference type="NCBIfam" id="TIGR00051">
    <property type="entry name" value="YbgC/FadM family acyl-CoA thioesterase"/>
    <property type="match status" value="1"/>
</dbReference>
<evidence type="ECO:0000256" key="1">
    <source>
        <dbReference type="ARBA" id="ARBA00005953"/>
    </source>
</evidence>
<name>A0A964WTL6_9HYPH</name>
<keyword evidence="2" id="KW-0378">Hydrolase</keyword>
<dbReference type="Proteomes" id="UP000773614">
    <property type="component" value="Unassembled WGS sequence"/>
</dbReference>
<dbReference type="InterPro" id="IPR014166">
    <property type="entry name" value="Tol-Pal_acyl-CoA_thioesterase"/>
</dbReference>
<dbReference type="Pfam" id="PF13279">
    <property type="entry name" value="4HBT_2"/>
    <property type="match status" value="1"/>
</dbReference>
<evidence type="ECO:0000313" key="4">
    <source>
        <dbReference type="Proteomes" id="UP000773614"/>
    </source>
</evidence>
<sequence>MEEDPGDALAGRLTAGGHELRQRVYFEDTDFTGLVYHARYLHFMERGRSDYLRLLGIRHLDLAADGIAFVVRRMEIDFMRPARIDDVLTIRTGPRGCSGARLELAQSVLGEGNRVLVSARLVLALIGAAGRPVRLPPALRAAFTAAPSPDRADAGSTAERSA</sequence>
<dbReference type="InterPro" id="IPR029069">
    <property type="entry name" value="HotDog_dom_sf"/>
</dbReference>
<dbReference type="InterPro" id="IPR050563">
    <property type="entry name" value="4-hydroxybenzoyl-CoA_TE"/>
</dbReference>
<dbReference type="PANTHER" id="PTHR31793">
    <property type="entry name" value="4-HYDROXYBENZOYL-COA THIOESTERASE FAMILY MEMBER"/>
    <property type="match status" value="1"/>
</dbReference>
<dbReference type="EMBL" id="SPKJ01000029">
    <property type="protein sequence ID" value="MYZ48124.1"/>
    <property type="molecule type" value="Genomic_DNA"/>
</dbReference>
<proteinExistence type="inferred from homology"/>
<evidence type="ECO:0000256" key="2">
    <source>
        <dbReference type="ARBA" id="ARBA00022801"/>
    </source>
</evidence>
<dbReference type="AlphaFoldDB" id="A0A964WTL6"/>